<dbReference type="VEuPathDB" id="FungiDB:PGUG_05402"/>
<sequence length="354" mass="39889">MYEHNSVPGFERRNSQQTVINEDTNQSPDYQSFPLNDINVGSSSTVYRSLYAEQMFHLTKYVNKLAQYPNTEVILIIIRDEPSENSIVNLPQKKVFTFASSKLQPLLARIERDSRFRRLAHTVNSQGDMDLPDAITPISLVLLGFSLLSSLTILGSVFVGIVATTTMLVSSLSLFLWGRVMAQRKSPTKYQALGDEMDPEMDQEPVLNGSHKEDLTSSHLPANRAEITNLQAAITGIACEISTNGTRILFHLEREEATINYGSSGLKDILGSCRRTSSVEEEEPQTTTRRLDKRIDYKILCVVFSTVTVFDIAVYFKWNTVENIEVFAVSACYCMIFNVIFGVRLLYMYSNGME</sequence>
<dbReference type="HOGENOM" id="CLU_950321_0_0_1"/>
<dbReference type="AlphaFoldDB" id="A5DQ51"/>
<dbReference type="GeneID" id="5124286"/>
<dbReference type="Proteomes" id="UP000001997">
    <property type="component" value="Unassembled WGS sequence"/>
</dbReference>
<dbReference type="KEGG" id="pgu:PGUG_05402"/>
<accession>A5DQ51</accession>
<feature type="transmembrane region" description="Helical" evidence="1">
    <location>
        <begin position="299"/>
        <end position="318"/>
    </location>
</feature>
<reference evidence="2 3" key="1">
    <citation type="journal article" date="2009" name="Nature">
        <title>Evolution of pathogenicity and sexual reproduction in eight Candida genomes.</title>
        <authorList>
            <person name="Butler G."/>
            <person name="Rasmussen M.D."/>
            <person name="Lin M.F."/>
            <person name="Santos M.A."/>
            <person name="Sakthikumar S."/>
            <person name="Munro C.A."/>
            <person name="Rheinbay E."/>
            <person name="Grabherr M."/>
            <person name="Forche A."/>
            <person name="Reedy J.L."/>
            <person name="Agrafioti I."/>
            <person name="Arnaud M.B."/>
            <person name="Bates S."/>
            <person name="Brown A.J."/>
            <person name="Brunke S."/>
            <person name="Costanzo M.C."/>
            <person name="Fitzpatrick D.A."/>
            <person name="de Groot P.W."/>
            <person name="Harris D."/>
            <person name="Hoyer L.L."/>
            <person name="Hube B."/>
            <person name="Klis F.M."/>
            <person name="Kodira C."/>
            <person name="Lennard N."/>
            <person name="Logue M.E."/>
            <person name="Martin R."/>
            <person name="Neiman A.M."/>
            <person name="Nikolaou E."/>
            <person name="Quail M.A."/>
            <person name="Quinn J."/>
            <person name="Santos M.C."/>
            <person name="Schmitzberger F.F."/>
            <person name="Sherlock G."/>
            <person name="Shah P."/>
            <person name="Silverstein K.A."/>
            <person name="Skrzypek M.S."/>
            <person name="Soll D."/>
            <person name="Staggs R."/>
            <person name="Stansfield I."/>
            <person name="Stumpf M.P."/>
            <person name="Sudbery P.E."/>
            <person name="Srikantha T."/>
            <person name="Zeng Q."/>
            <person name="Berman J."/>
            <person name="Berriman M."/>
            <person name="Heitman J."/>
            <person name="Gow N.A."/>
            <person name="Lorenz M.C."/>
            <person name="Birren B.W."/>
            <person name="Kellis M."/>
            <person name="Cuomo C.A."/>
        </authorList>
    </citation>
    <scope>NUCLEOTIDE SEQUENCE [LARGE SCALE GENOMIC DNA]</scope>
    <source>
        <strain evidence="3">ATCC 6260 / CBS 566 / DSM 6381 / JCM 1539 / NBRC 10279 / NRRL Y-324</strain>
    </source>
</reference>
<proteinExistence type="predicted"/>
<feature type="transmembrane region" description="Helical" evidence="1">
    <location>
        <begin position="157"/>
        <end position="177"/>
    </location>
</feature>
<evidence type="ECO:0000256" key="1">
    <source>
        <dbReference type="SAM" id="Phobius"/>
    </source>
</evidence>
<feature type="transmembrane region" description="Helical" evidence="1">
    <location>
        <begin position="324"/>
        <end position="347"/>
    </location>
</feature>
<organism evidence="2 3">
    <name type="scientific">Meyerozyma guilliermondii (strain ATCC 6260 / CBS 566 / DSM 6381 / JCM 1539 / NBRC 10279 / NRRL Y-324)</name>
    <name type="common">Yeast</name>
    <name type="synonym">Candida guilliermondii</name>
    <dbReference type="NCBI Taxonomy" id="294746"/>
    <lineage>
        <taxon>Eukaryota</taxon>
        <taxon>Fungi</taxon>
        <taxon>Dikarya</taxon>
        <taxon>Ascomycota</taxon>
        <taxon>Saccharomycotina</taxon>
        <taxon>Pichiomycetes</taxon>
        <taxon>Debaryomycetaceae</taxon>
        <taxon>Meyerozyma</taxon>
    </lineage>
</organism>
<keyword evidence="3" id="KW-1185">Reference proteome</keyword>
<keyword evidence="1" id="KW-0812">Transmembrane</keyword>
<keyword evidence="1" id="KW-1133">Transmembrane helix</keyword>
<dbReference type="OrthoDB" id="10396999at2759"/>
<dbReference type="RefSeq" id="XP_001482382.2">
    <property type="nucleotide sequence ID" value="XM_001482332.1"/>
</dbReference>
<evidence type="ECO:0000313" key="3">
    <source>
        <dbReference type="Proteomes" id="UP000001997"/>
    </source>
</evidence>
<gene>
    <name evidence="2" type="ORF">PGUG_05402</name>
</gene>
<evidence type="ECO:0000313" key="2">
    <source>
        <dbReference type="EMBL" id="EDK41304.2"/>
    </source>
</evidence>
<name>A5DQ51_PICGU</name>
<protein>
    <submittedName>
        <fullName evidence="2">Uncharacterized protein</fullName>
    </submittedName>
</protein>
<dbReference type="InParanoid" id="A5DQ51"/>
<dbReference type="EMBL" id="CH408161">
    <property type="protein sequence ID" value="EDK41304.2"/>
    <property type="molecule type" value="Genomic_DNA"/>
</dbReference>
<keyword evidence="1" id="KW-0472">Membrane</keyword>